<dbReference type="PRINTS" id="PR00344">
    <property type="entry name" value="BCTRLSENSOR"/>
</dbReference>
<sequence>MRLTFRSKLFLSFALIFALFAICAVVIEQLRQRSVRKEALIEQLNIYATMVERIVVEQNSDWQEKLYGLEQLFPRPIRISVIEESGQVAFDNTIEDILSLENHRERKEITLARSIGEGVDVRTSISDGREYIYLARKTSIYYVRVALPYDMKTKNWLRADNVFLFWLIALFLALLFFVSKMAGAMGRTIRRLRDFAVATEKESFEPSFSNDELGEIGTQISSNYRLLQEKNREIGYERDRLSLHILTSKEGIAFFDADYKVTFFNGLFLQYLNTLSDSTYTEPSKLFEEPFFTSALSFLKEQKEHCYEEQICYQRRIFSLRLNRFEDNGIEVVLNDATANEKTRLLKQEMTANIAHELRTPITSIRGYLETILEHPLAETERVHFIRQAYNKTLSLSEIIRDMSLLAKMEEASDSFVITQVEMSDIRKKLEQEFSVLFEAQRSELVWRVEENVVVEVNENLFYTIFRNLTENALKYAGEEVRIVIELYRKDKEYFYFSFYDTGQGIVDERHLTRLFERFYRINQGRTRETGGTGLGLSIVKNAILFHKGDIIVKNRTQGGLEFLFRIKQ</sequence>
<keyword evidence="3" id="KW-0597">Phosphoprotein</keyword>
<dbReference type="InterPro" id="IPR036890">
    <property type="entry name" value="HATPase_C_sf"/>
</dbReference>
<organism evidence="9 10">
    <name type="scientific">Porphyromonas gingivicanis</name>
    <dbReference type="NCBI Taxonomy" id="266762"/>
    <lineage>
        <taxon>Bacteria</taxon>
        <taxon>Pseudomonadati</taxon>
        <taxon>Bacteroidota</taxon>
        <taxon>Bacteroidia</taxon>
        <taxon>Bacteroidales</taxon>
        <taxon>Porphyromonadaceae</taxon>
        <taxon>Porphyromonas</taxon>
    </lineage>
</organism>
<evidence type="ECO:0000256" key="1">
    <source>
        <dbReference type="ARBA" id="ARBA00000085"/>
    </source>
</evidence>
<dbReference type="InterPro" id="IPR003661">
    <property type="entry name" value="HisK_dim/P_dom"/>
</dbReference>
<name>A0A0A2G2Q1_9PORP</name>
<evidence type="ECO:0000313" key="9">
    <source>
        <dbReference type="EMBL" id="KGN97511.1"/>
    </source>
</evidence>
<protein>
    <recommendedName>
        <fullName evidence="2">histidine kinase</fullName>
        <ecNumber evidence="2">2.7.13.3</ecNumber>
    </recommendedName>
</protein>
<dbReference type="InterPro" id="IPR004358">
    <property type="entry name" value="Sig_transdc_His_kin-like_C"/>
</dbReference>
<evidence type="ECO:0000256" key="3">
    <source>
        <dbReference type="ARBA" id="ARBA00022553"/>
    </source>
</evidence>
<dbReference type="GO" id="GO:0004721">
    <property type="term" value="F:phosphoprotein phosphatase activity"/>
    <property type="evidence" value="ECO:0007669"/>
    <property type="project" value="TreeGrafter"/>
</dbReference>
<dbReference type="GO" id="GO:0016036">
    <property type="term" value="P:cellular response to phosphate starvation"/>
    <property type="evidence" value="ECO:0007669"/>
    <property type="project" value="TreeGrafter"/>
</dbReference>
<evidence type="ECO:0000256" key="6">
    <source>
        <dbReference type="ARBA" id="ARBA00023012"/>
    </source>
</evidence>
<dbReference type="Gene3D" id="3.30.565.10">
    <property type="entry name" value="Histidine kinase-like ATPase, C-terminal domain"/>
    <property type="match status" value="1"/>
</dbReference>
<accession>A0A0A2G2Q1</accession>
<reference evidence="9 10" key="1">
    <citation type="submission" date="2014-08" db="EMBL/GenBank/DDBJ databases">
        <title>Porphyromonas gingivicanis strain:COT-022_OH1391 Genome sequencing.</title>
        <authorList>
            <person name="Wallis C."/>
            <person name="Deusch O."/>
            <person name="O'Flynn C."/>
            <person name="Davis I."/>
            <person name="Jospin G."/>
            <person name="Darling A.E."/>
            <person name="Coil D.A."/>
            <person name="Alexiev A."/>
            <person name="Horsfall A."/>
            <person name="Kirkwood N."/>
            <person name="Harris S."/>
            <person name="Eisen J.A."/>
        </authorList>
    </citation>
    <scope>NUCLEOTIDE SEQUENCE [LARGE SCALE GENOMIC DNA]</scope>
    <source>
        <strain evidence="10">COT-022 OH1391</strain>
    </source>
</reference>
<dbReference type="PROSITE" id="PS50109">
    <property type="entry name" value="HIS_KIN"/>
    <property type="match status" value="1"/>
</dbReference>
<dbReference type="Pfam" id="PF00512">
    <property type="entry name" value="HisKA"/>
    <property type="match status" value="1"/>
</dbReference>
<dbReference type="GO" id="GO:0000155">
    <property type="term" value="F:phosphorelay sensor kinase activity"/>
    <property type="evidence" value="ECO:0007669"/>
    <property type="project" value="InterPro"/>
</dbReference>
<dbReference type="EC" id="2.7.13.3" evidence="2"/>
<keyword evidence="5" id="KW-0418">Kinase</keyword>
<evidence type="ECO:0000259" key="8">
    <source>
        <dbReference type="PROSITE" id="PS50109"/>
    </source>
</evidence>
<evidence type="ECO:0000256" key="5">
    <source>
        <dbReference type="ARBA" id="ARBA00022777"/>
    </source>
</evidence>
<dbReference type="RefSeq" id="WP_036884520.1">
    <property type="nucleotide sequence ID" value="NZ_JQZW01000012.1"/>
</dbReference>
<keyword evidence="6" id="KW-0902">Two-component regulatory system</keyword>
<dbReference type="STRING" id="266762.HQ36_06350"/>
<dbReference type="SMART" id="SM00387">
    <property type="entry name" value="HATPase_c"/>
    <property type="match status" value="1"/>
</dbReference>
<gene>
    <name evidence="9" type="ORF">HQ36_06350</name>
</gene>
<dbReference type="InterPro" id="IPR050351">
    <property type="entry name" value="BphY/WalK/GraS-like"/>
</dbReference>
<dbReference type="InterPro" id="IPR036097">
    <property type="entry name" value="HisK_dim/P_sf"/>
</dbReference>
<feature type="transmembrane region" description="Helical" evidence="7">
    <location>
        <begin position="163"/>
        <end position="183"/>
    </location>
</feature>
<dbReference type="GO" id="GO:0005886">
    <property type="term" value="C:plasma membrane"/>
    <property type="evidence" value="ECO:0007669"/>
    <property type="project" value="TreeGrafter"/>
</dbReference>
<dbReference type="EMBL" id="JQZW01000012">
    <property type="protein sequence ID" value="KGN97511.1"/>
    <property type="molecule type" value="Genomic_DNA"/>
</dbReference>
<dbReference type="Gene3D" id="1.10.287.130">
    <property type="match status" value="1"/>
</dbReference>
<evidence type="ECO:0000313" key="10">
    <source>
        <dbReference type="Proteomes" id="UP000030134"/>
    </source>
</evidence>
<dbReference type="PANTHER" id="PTHR45453:SF1">
    <property type="entry name" value="PHOSPHATE REGULON SENSOR PROTEIN PHOR"/>
    <property type="match status" value="1"/>
</dbReference>
<dbReference type="SUPFAM" id="SSF55874">
    <property type="entry name" value="ATPase domain of HSP90 chaperone/DNA topoisomerase II/histidine kinase"/>
    <property type="match status" value="1"/>
</dbReference>
<keyword evidence="10" id="KW-1185">Reference proteome</keyword>
<evidence type="ECO:0000256" key="4">
    <source>
        <dbReference type="ARBA" id="ARBA00022679"/>
    </source>
</evidence>
<dbReference type="OrthoDB" id="9813151at2"/>
<dbReference type="InterPro" id="IPR005467">
    <property type="entry name" value="His_kinase_dom"/>
</dbReference>
<dbReference type="CDD" id="cd00082">
    <property type="entry name" value="HisKA"/>
    <property type="match status" value="1"/>
</dbReference>
<keyword evidence="7" id="KW-0812">Transmembrane</keyword>
<dbReference type="PANTHER" id="PTHR45453">
    <property type="entry name" value="PHOSPHATE REGULON SENSOR PROTEIN PHOR"/>
    <property type="match status" value="1"/>
</dbReference>
<dbReference type="AlphaFoldDB" id="A0A0A2G2Q1"/>
<feature type="domain" description="Histidine kinase" evidence="8">
    <location>
        <begin position="353"/>
        <end position="569"/>
    </location>
</feature>
<keyword evidence="7" id="KW-0472">Membrane</keyword>
<keyword evidence="7" id="KW-1133">Transmembrane helix</keyword>
<dbReference type="SMART" id="SM00388">
    <property type="entry name" value="HisKA"/>
    <property type="match status" value="1"/>
</dbReference>
<dbReference type="InterPro" id="IPR003594">
    <property type="entry name" value="HATPase_dom"/>
</dbReference>
<evidence type="ECO:0000256" key="7">
    <source>
        <dbReference type="SAM" id="Phobius"/>
    </source>
</evidence>
<comment type="catalytic activity">
    <reaction evidence="1">
        <text>ATP + protein L-histidine = ADP + protein N-phospho-L-histidine.</text>
        <dbReference type="EC" id="2.7.13.3"/>
    </reaction>
</comment>
<evidence type="ECO:0000256" key="2">
    <source>
        <dbReference type="ARBA" id="ARBA00012438"/>
    </source>
</evidence>
<dbReference type="eggNOG" id="COG5002">
    <property type="taxonomic scope" value="Bacteria"/>
</dbReference>
<comment type="caution">
    <text evidence="9">The sequence shown here is derived from an EMBL/GenBank/DDBJ whole genome shotgun (WGS) entry which is preliminary data.</text>
</comment>
<proteinExistence type="predicted"/>
<dbReference type="SUPFAM" id="SSF47384">
    <property type="entry name" value="Homodimeric domain of signal transducing histidine kinase"/>
    <property type="match status" value="1"/>
</dbReference>
<dbReference type="Pfam" id="PF02518">
    <property type="entry name" value="HATPase_c"/>
    <property type="match status" value="1"/>
</dbReference>
<keyword evidence="4" id="KW-0808">Transferase</keyword>
<dbReference type="Proteomes" id="UP000030134">
    <property type="component" value="Unassembled WGS sequence"/>
</dbReference>